<proteinExistence type="predicted"/>
<organism evidence="2 3">
    <name type="scientific">Frankliniella fusca</name>
    <dbReference type="NCBI Taxonomy" id="407009"/>
    <lineage>
        <taxon>Eukaryota</taxon>
        <taxon>Metazoa</taxon>
        <taxon>Ecdysozoa</taxon>
        <taxon>Arthropoda</taxon>
        <taxon>Hexapoda</taxon>
        <taxon>Insecta</taxon>
        <taxon>Pterygota</taxon>
        <taxon>Neoptera</taxon>
        <taxon>Paraneoptera</taxon>
        <taxon>Thysanoptera</taxon>
        <taxon>Terebrantia</taxon>
        <taxon>Thripoidea</taxon>
        <taxon>Thripidae</taxon>
        <taxon>Frankliniella</taxon>
    </lineage>
</organism>
<dbReference type="EMBL" id="JAHWGI010001432">
    <property type="protein sequence ID" value="KAK3931927.1"/>
    <property type="molecule type" value="Genomic_DNA"/>
</dbReference>
<evidence type="ECO:0000313" key="3">
    <source>
        <dbReference type="Proteomes" id="UP001219518"/>
    </source>
</evidence>
<keyword evidence="3" id="KW-1185">Reference proteome</keyword>
<reference evidence="2" key="1">
    <citation type="submission" date="2021-07" db="EMBL/GenBank/DDBJ databases">
        <authorList>
            <person name="Catto M.A."/>
            <person name="Jacobson A."/>
            <person name="Kennedy G."/>
            <person name="Labadie P."/>
            <person name="Hunt B.G."/>
            <person name="Srinivasan R."/>
        </authorList>
    </citation>
    <scope>NUCLEOTIDE SEQUENCE</scope>
    <source>
        <strain evidence="2">PL_HMW_Pooled</strain>
        <tissue evidence="2">Head</tissue>
    </source>
</reference>
<accession>A0AAE1LW59</accession>
<dbReference type="AlphaFoldDB" id="A0AAE1LW59"/>
<gene>
    <name evidence="2" type="ORF">KUF71_010809</name>
</gene>
<protein>
    <submittedName>
        <fullName evidence="2">Ureide permease 4</fullName>
    </submittedName>
</protein>
<reference evidence="2" key="2">
    <citation type="journal article" date="2023" name="BMC Genomics">
        <title>Pest status, molecular evolution, and epigenetic factors derived from the genome assembly of Frankliniella fusca, a thysanopteran phytovirus vector.</title>
        <authorList>
            <person name="Catto M.A."/>
            <person name="Labadie P.E."/>
            <person name="Jacobson A.L."/>
            <person name="Kennedy G.G."/>
            <person name="Srinivasan R."/>
            <person name="Hunt B.G."/>
        </authorList>
    </citation>
    <scope>NUCLEOTIDE SEQUENCE</scope>
    <source>
        <strain evidence="2">PL_HMW_Pooled</strain>
    </source>
</reference>
<evidence type="ECO:0000313" key="2">
    <source>
        <dbReference type="EMBL" id="KAK3931927.1"/>
    </source>
</evidence>
<sequence>EHDKQSTHSPAFSLARGQQWNEVPRQDGPVLLQTHFLH</sequence>
<feature type="region of interest" description="Disordered" evidence="1">
    <location>
        <begin position="1"/>
        <end position="27"/>
    </location>
</feature>
<evidence type="ECO:0000256" key="1">
    <source>
        <dbReference type="SAM" id="MobiDB-lite"/>
    </source>
</evidence>
<dbReference type="Proteomes" id="UP001219518">
    <property type="component" value="Unassembled WGS sequence"/>
</dbReference>
<name>A0AAE1LW59_9NEOP</name>
<feature type="non-terminal residue" evidence="2">
    <location>
        <position position="38"/>
    </location>
</feature>
<comment type="caution">
    <text evidence="2">The sequence shown here is derived from an EMBL/GenBank/DDBJ whole genome shotgun (WGS) entry which is preliminary data.</text>
</comment>